<accession>A0ABZ0SA44</accession>
<dbReference type="Proteomes" id="UP001432180">
    <property type="component" value="Chromosome"/>
</dbReference>
<name>A0ABZ0SA44_9GAMM</name>
<proteinExistence type="predicted"/>
<reference evidence="1 2" key="1">
    <citation type="journal article" date="2023" name="Microorganisms">
        <title>Thiorhodovibrio frisius and Trv. litoralis spp. nov., Two Novel Members from a Clade of Fastidious Purple Sulfur Bacteria That Exhibit Unique Red-Shifted Light-Harvesting Capabilities.</title>
        <authorList>
            <person name="Methner A."/>
            <person name="Kuzyk S.B."/>
            <person name="Petersen J."/>
            <person name="Bauer S."/>
            <person name="Brinkmann H."/>
            <person name="Sichau K."/>
            <person name="Wanner G."/>
            <person name="Wolf J."/>
            <person name="Neumann-Schaal M."/>
            <person name="Henke P."/>
            <person name="Tank M."/>
            <person name="Sproer C."/>
            <person name="Bunk B."/>
            <person name="Overmann J."/>
        </authorList>
    </citation>
    <scope>NUCLEOTIDE SEQUENCE [LARGE SCALE GENOMIC DNA]</scope>
    <source>
        <strain evidence="1 2">DSM 6702</strain>
    </source>
</reference>
<gene>
    <name evidence="1" type="ORF">Thiowin_02424</name>
</gene>
<protein>
    <submittedName>
        <fullName evidence="1">Uncharacterized protein</fullName>
    </submittedName>
</protein>
<dbReference type="RefSeq" id="WP_328987923.1">
    <property type="nucleotide sequence ID" value="NZ_CP121472.1"/>
</dbReference>
<organism evidence="1 2">
    <name type="scientific">Thiorhodovibrio winogradskyi</name>
    <dbReference type="NCBI Taxonomy" id="77007"/>
    <lineage>
        <taxon>Bacteria</taxon>
        <taxon>Pseudomonadati</taxon>
        <taxon>Pseudomonadota</taxon>
        <taxon>Gammaproteobacteria</taxon>
        <taxon>Chromatiales</taxon>
        <taxon>Chromatiaceae</taxon>
        <taxon>Thiorhodovibrio</taxon>
    </lineage>
</organism>
<sequence>MQQRVPPFRLNLLCKKSVTHTKRKRAEKLAEHISRTMEDVFGRCYAGHISTNAHLALISQKAKTEARFFSDRHKAESFLRSLEEARNFSKFSDFEFNLAELFEGSETLIAWSNLNKALLVNNDVLDKLEQVSTLLFTSSNRWKEHISAVTIDIDDLLTNTRVAIELLFRAKLDTLSVALNQVISEEISLGHSEDAVKEKMSNVYDSWITELQKELESKQVILNESLSDKLGELDYFMQFTFADSGPVDIDFSKIFEKLNASISSILIGVLKTAVFTVLGYLLSPLAALITFVMSSLNRLLDLFGVGKKRREREAKLEVISEVSKAIKINANKSIEKLNSEWEEIESLTRVQLNSFGLFADKLLNYSEYFKQSSRALRGILLDLSTTLGAQYGDYNLKAVLPRFAKSGEDMRVGSFVLIGTGSAVAARRFSRIASTIIFDSIEQSFASKDLSESDRLNIKCFLERTKETIA</sequence>
<keyword evidence="2" id="KW-1185">Reference proteome</keyword>
<evidence type="ECO:0000313" key="2">
    <source>
        <dbReference type="Proteomes" id="UP001432180"/>
    </source>
</evidence>
<dbReference type="EMBL" id="CP121472">
    <property type="protein sequence ID" value="WPL17415.1"/>
    <property type="molecule type" value="Genomic_DNA"/>
</dbReference>
<evidence type="ECO:0000313" key="1">
    <source>
        <dbReference type="EMBL" id="WPL17415.1"/>
    </source>
</evidence>